<dbReference type="PROSITE" id="PS50304">
    <property type="entry name" value="TUDOR"/>
    <property type="match status" value="1"/>
</dbReference>
<evidence type="ECO:0000256" key="2">
    <source>
        <dbReference type="ARBA" id="ARBA00023242"/>
    </source>
</evidence>
<evidence type="ECO:0000256" key="3">
    <source>
        <dbReference type="SAM" id="MobiDB-lite"/>
    </source>
</evidence>
<dbReference type="PANTHER" id="PTHR46297">
    <property type="entry name" value="ZINC FINGER CCCH-TYPE WITH G PATCH DOMAIN-CONTAINING PROTEIN"/>
    <property type="match status" value="1"/>
</dbReference>
<dbReference type="InterPro" id="IPR002999">
    <property type="entry name" value="Tudor"/>
</dbReference>
<reference evidence="5" key="1">
    <citation type="submission" date="2023-03" db="EMBL/GenBank/DDBJ databases">
        <title>Mating type loci evolution in Malassezia.</title>
        <authorList>
            <person name="Coelho M.A."/>
        </authorList>
    </citation>
    <scope>NUCLEOTIDE SEQUENCE</scope>
    <source>
        <strain evidence="5">CBS 9557</strain>
    </source>
</reference>
<dbReference type="Gene3D" id="2.30.30.140">
    <property type="match status" value="1"/>
</dbReference>
<gene>
    <name evidence="5" type="ORF">MNAN1_003509</name>
</gene>
<organism evidence="5 6">
    <name type="scientific">Malassezia nana</name>
    <dbReference type="NCBI Taxonomy" id="180528"/>
    <lineage>
        <taxon>Eukaryota</taxon>
        <taxon>Fungi</taxon>
        <taxon>Dikarya</taxon>
        <taxon>Basidiomycota</taxon>
        <taxon>Ustilaginomycotina</taxon>
        <taxon>Malasseziomycetes</taxon>
        <taxon>Malasseziales</taxon>
        <taxon>Malasseziaceae</taxon>
        <taxon>Malassezia</taxon>
    </lineage>
</organism>
<proteinExistence type="predicted"/>
<dbReference type="AlphaFoldDB" id="A0AAF0EP55"/>
<dbReference type="SUPFAM" id="SSF63748">
    <property type="entry name" value="Tudor/PWWP/MBT"/>
    <property type="match status" value="1"/>
</dbReference>
<keyword evidence="6" id="KW-1185">Reference proteome</keyword>
<feature type="domain" description="Tudor" evidence="4">
    <location>
        <begin position="66"/>
        <end position="128"/>
    </location>
</feature>
<feature type="compositionally biased region" description="Basic and acidic residues" evidence="3">
    <location>
        <begin position="185"/>
        <end position="203"/>
    </location>
</feature>
<evidence type="ECO:0000313" key="5">
    <source>
        <dbReference type="EMBL" id="WFD28498.1"/>
    </source>
</evidence>
<evidence type="ECO:0000259" key="4">
    <source>
        <dbReference type="PROSITE" id="PS50304"/>
    </source>
</evidence>
<dbReference type="Proteomes" id="UP001213623">
    <property type="component" value="Chromosome 7"/>
</dbReference>
<feature type="region of interest" description="Disordered" evidence="3">
    <location>
        <begin position="116"/>
        <end position="239"/>
    </location>
</feature>
<accession>A0AAF0EP55</accession>
<name>A0AAF0EP55_9BASI</name>
<evidence type="ECO:0000313" key="6">
    <source>
        <dbReference type="Proteomes" id="UP001213623"/>
    </source>
</evidence>
<dbReference type="EMBL" id="CP119898">
    <property type="protein sequence ID" value="WFD28498.1"/>
    <property type="molecule type" value="Genomic_DNA"/>
</dbReference>
<sequence length="239" mass="26343">MASELGTFEFQLSQVNDALAADPDNAEMVSLRDELTHLIALTKEYEASQAAQTKAPRMSASDSAHTYSAGEECLARHPSDGRWYAARVLTVAGSAAQPVYSVLLIKQQTTHMLASADLRPRQVHSSGDTSAPAYAPKKSLPLTPEERERKRLKKAKKQEREAAKNREHDEKQSAWQKFQAKAAKKRYDIAGDKSQFKTPDDPYAKSTSFLSDTVGAGRGMTQQPQRKKHTYAPATPADP</sequence>
<keyword evidence="2" id="KW-0539">Nucleus</keyword>
<feature type="compositionally biased region" description="Basic and acidic residues" evidence="3">
    <location>
        <begin position="158"/>
        <end position="172"/>
    </location>
</feature>
<dbReference type="GO" id="GO:0005634">
    <property type="term" value="C:nucleus"/>
    <property type="evidence" value="ECO:0007669"/>
    <property type="project" value="UniProtKB-SubCell"/>
</dbReference>
<protein>
    <recommendedName>
        <fullName evidence="4">Tudor domain-containing protein</fullName>
    </recommendedName>
</protein>
<comment type="subcellular location">
    <subcellularLocation>
        <location evidence="1">Nucleus</location>
    </subcellularLocation>
</comment>
<evidence type="ECO:0000256" key="1">
    <source>
        <dbReference type="ARBA" id="ARBA00004123"/>
    </source>
</evidence>